<reference evidence="2 3" key="1">
    <citation type="journal article" date="2021" name="Elife">
        <title>Chloroplast acquisition without the gene transfer in kleptoplastic sea slugs, Plakobranchus ocellatus.</title>
        <authorList>
            <person name="Maeda T."/>
            <person name="Takahashi S."/>
            <person name="Yoshida T."/>
            <person name="Shimamura S."/>
            <person name="Takaki Y."/>
            <person name="Nagai Y."/>
            <person name="Toyoda A."/>
            <person name="Suzuki Y."/>
            <person name="Arimoto A."/>
            <person name="Ishii H."/>
            <person name="Satoh N."/>
            <person name="Nishiyama T."/>
            <person name="Hasebe M."/>
            <person name="Maruyama T."/>
            <person name="Minagawa J."/>
            <person name="Obokata J."/>
            <person name="Shigenobu S."/>
        </authorList>
    </citation>
    <scope>NUCLEOTIDE SEQUENCE [LARGE SCALE GENOMIC DNA]</scope>
</reference>
<feature type="compositionally biased region" description="Low complexity" evidence="1">
    <location>
        <begin position="57"/>
        <end position="67"/>
    </location>
</feature>
<evidence type="ECO:0000256" key="1">
    <source>
        <dbReference type="SAM" id="MobiDB-lite"/>
    </source>
</evidence>
<feature type="region of interest" description="Disordered" evidence="1">
    <location>
        <begin position="57"/>
        <end position="98"/>
    </location>
</feature>
<gene>
    <name evidence="2" type="ORF">PoB_007341700</name>
</gene>
<accession>A0AAV4DSA5</accession>
<protein>
    <submittedName>
        <fullName evidence="2">Uncharacterized protein</fullName>
    </submittedName>
</protein>
<evidence type="ECO:0000313" key="2">
    <source>
        <dbReference type="EMBL" id="GFO46912.1"/>
    </source>
</evidence>
<evidence type="ECO:0000313" key="3">
    <source>
        <dbReference type="Proteomes" id="UP000735302"/>
    </source>
</evidence>
<proteinExistence type="predicted"/>
<organism evidence="2 3">
    <name type="scientific">Plakobranchus ocellatus</name>
    <dbReference type="NCBI Taxonomy" id="259542"/>
    <lineage>
        <taxon>Eukaryota</taxon>
        <taxon>Metazoa</taxon>
        <taxon>Spiralia</taxon>
        <taxon>Lophotrochozoa</taxon>
        <taxon>Mollusca</taxon>
        <taxon>Gastropoda</taxon>
        <taxon>Heterobranchia</taxon>
        <taxon>Euthyneura</taxon>
        <taxon>Panpulmonata</taxon>
        <taxon>Sacoglossa</taxon>
        <taxon>Placobranchoidea</taxon>
        <taxon>Plakobranchidae</taxon>
        <taxon>Plakobranchus</taxon>
    </lineage>
</organism>
<dbReference type="Proteomes" id="UP000735302">
    <property type="component" value="Unassembled WGS sequence"/>
</dbReference>
<sequence>MFCTCDKQRNMYFKFGFTSTLTPGRVIGAWGCGDGHSGLLTLPPCVVVAAAGSGLSSAAGEGAKPGVSGPGGGYTDWFQSIAPDWPLTPGPKQQPFRH</sequence>
<dbReference type="EMBL" id="BLXT01008234">
    <property type="protein sequence ID" value="GFO46912.1"/>
    <property type="molecule type" value="Genomic_DNA"/>
</dbReference>
<dbReference type="AlphaFoldDB" id="A0AAV4DSA5"/>
<comment type="caution">
    <text evidence="2">The sequence shown here is derived from an EMBL/GenBank/DDBJ whole genome shotgun (WGS) entry which is preliminary data.</text>
</comment>
<keyword evidence="3" id="KW-1185">Reference proteome</keyword>
<name>A0AAV4DSA5_9GAST</name>